<dbReference type="AlphaFoldDB" id="A0A0F9UZB0"/>
<comment type="caution">
    <text evidence="1">The sequence shown here is derived from an EMBL/GenBank/DDBJ whole genome shotgun (WGS) entry which is preliminary data.</text>
</comment>
<sequence>MKKPFNLLLLAVLAIFQLSCSNDDDNNEASLNSKSVTDCGELTVSPTGVQVCMTGAEFALPNETITYAAEYNSNLARFTWTIISGDMEIINIEYSATDGISKSIATVKFNPDFNGNGVIKMLAKDSKGSGVFKHEVALEKTN</sequence>
<reference evidence="1" key="1">
    <citation type="journal article" date="2015" name="Nature">
        <title>Complex archaea that bridge the gap between prokaryotes and eukaryotes.</title>
        <authorList>
            <person name="Spang A."/>
            <person name="Saw J.H."/>
            <person name="Jorgensen S.L."/>
            <person name="Zaremba-Niedzwiedzka K."/>
            <person name="Martijn J."/>
            <person name="Lind A.E."/>
            <person name="van Eijk R."/>
            <person name="Schleper C."/>
            <person name="Guy L."/>
            <person name="Ettema T.J."/>
        </authorList>
    </citation>
    <scope>NUCLEOTIDE SEQUENCE</scope>
</reference>
<proteinExistence type="predicted"/>
<gene>
    <name evidence="1" type="ORF">LCGC14_0147990</name>
</gene>
<dbReference type="EMBL" id="LAZR01000052">
    <property type="protein sequence ID" value="KKN98265.1"/>
    <property type="molecule type" value="Genomic_DNA"/>
</dbReference>
<name>A0A0F9UZB0_9ZZZZ</name>
<evidence type="ECO:0000313" key="1">
    <source>
        <dbReference type="EMBL" id="KKN98265.1"/>
    </source>
</evidence>
<accession>A0A0F9UZB0</accession>
<protein>
    <submittedName>
        <fullName evidence="1">Uncharacterized protein</fullName>
    </submittedName>
</protein>
<organism evidence="1">
    <name type="scientific">marine sediment metagenome</name>
    <dbReference type="NCBI Taxonomy" id="412755"/>
    <lineage>
        <taxon>unclassified sequences</taxon>
        <taxon>metagenomes</taxon>
        <taxon>ecological metagenomes</taxon>
    </lineage>
</organism>